<gene>
    <name evidence="2" type="ORF">CTEN210_13948</name>
</gene>
<keyword evidence="3" id="KW-1185">Reference proteome</keyword>
<evidence type="ECO:0000256" key="1">
    <source>
        <dbReference type="SAM" id="MobiDB-lite"/>
    </source>
</evidence>
<comment type="caution">
    <text evidence="2">The sequence shown here is derived from an EMBL/GenBank/DDBJ whole genome shotgun (WGS) entry which is preliminary data.</text>
</comment>
<dbReference type="Proteomes" id="UP001054902">
    <property type="component" value="Unassembled WGS sequence"/>
</dbReference>
<dbReference type="EMBL" id="BLLK01000058">
    <property type="protein sequence ID" value="GFH57472.1"/>
    <property type="molecule type" value="Genomic_DNA"/>
</dbReference>
<feature type="compositionally biased region" description="Basic and acidic residues" evidence="1">
    <location>
        <begin position="14"/>
        <end position="23"/>
    </location>
</feature>
<feature type="region of interest" description="Disordered" evidence="1">
    <location>
        <begin position="1"/>
        <end position="23"/>
    </location>
</feature>
<evidence type="ECO:0000313" key="2">
    <source>
        <dbReference type="EMBL" id="GFH57472.1"/>
    </source>
</evidence>
<sequence>MMKQNYQSKPISRSVDKSKGNKEDTSAIYGEISNDLKDLQKCFKKGLATFSVSQSMDGIYDIDISPYSTFDEGDLTDFTTASERKERNKQTKNKQKVKSFLIQKETDEVEAVLKEGSNKLERAMTKRKIKRTTPKKSILKESVALKHHLMNMMPDSTIAGTVLPKPFELSNAPEFTRTDSNESSSVYTSEFSASSRGTFDSEESQENDANRLNIQTNSYLSAPYYARSLLDDDVDSKSGKIKGLFQGRKKDKVKCSLYLSASEDVESVLKTGNKFQRALEKRRMKKNASPIPKCIGRA</sequence>
<organism evidence="2 3">
    <name type="scientific">Chaetoceros tenuissimus</name>
    <dbReference type="NCBI Taxonomy" id="426638"/>
    <lineage>
        <taxon>Eukaryota</taxon>
        <taxon>Sar</taxon>
        <taxon>Stramenopiles</taxon>
        <taxon>Ochrophyta</taxon>
        <taxon>Bacillariophyta</taxon>
        <taxon>Coscinodiscophyceae</taxon>
        <taxon>Chaetocerotophycidae</taxon>
        <taxon>Chaetocerotales</taxon>
        <taxon>Chaetocerotaceae</taxon>
        <taxon>Chaetoceros</taxon>
    </lineage>
</organism>
<accession>A0AAD3D4R8</accession>
<name>A0AAD3D4R8_9STRA</name>
<evidence type="ECO:0000313" key="3">
    <source>
        <dbReference type="Proteomes" id="UP001054902"/>
    </source>
</evidence>
<reference evidence="2 3" key="1">
    <citation type="journal article" date="2021" name="Sci. Rep.">
        <title>The genome of the diatom Chaetoceros tenuissimus carries an ancient integrated fragment of an extant virus.</title>
        <authorList>
            <person name="Hongo Y."/>
            <person name="Kimura K."/>
            <person name="Takaki Y."/>
            <person name="Yoshida Y."/>
            <person name="Baba S."/>
            <person name="Kobayashi G."/>
            <person name="Nagasaki K."/>
            <person name="Hano T."/>
            <person name="Tomaru Y."/>
        </authorList>
    </citation>
    <scope>NUCLEOTIDE SEQUENCE [LARGE SCALE GENOMIC DNA]</scope>
    <source>
        <strain evidence="2 3">NIES-3715</strain>
    </source>
</reference>
<feature type="compositionally biased region" description="Polar residues" evidence="1">
    <location>
        <begin position="1"/>
        <end position="11"/>
    </location>
</feature>
<proteinExistence type="predicted"/>
<protein>
    <submittedName>
        <fullName evidence="2">Uncharacterized protein</fullName>
    </submittedName>
</protein>
<dbReference type="AlphaFoldDB" id="A0AAD3D4R8"/>